<dbReference type="Proteomes" id="UP000770717">
    <property type="component" value="Unassembled WGS sequence"/>
</dbReference>
<organism evidence="1 2">
    <name type="scientific">Eleutherodactylus coqui</name>
    <name type="common">Puerto Rican coqui</name>
    <dbReference type="NCBI Taxonomy" id="57060"/>
    <lineage>
        <taxon>Eukaryota</taxon>
        <taxon>Metazoa</taxon>
        <taxon>Chordata</taxon>
        <taxon>Craniata</taxon>
        <taxon>Vertebrata</taxon>
        <taxon>Euteleostomi</taxon>
        <taxon>Amphibia</taxon>
        <taxon>Batrachia</taxon>
        <taxon>Anura</taxon>
        <taxon>Neobatrachia</taxon>
        <taxon>Hyloidea</taxon>
        <taxon>Eleutherodactylidae</taxon>
        <taxon>Eleutherodactylinae</taxon>
        <taxon>Eleutherodactylus</taxon>
        <taxon>Eleutherodactylus</taxon>
    </lineage>
</organism>
<evidence type="ECO:0000313" key="1">
    <source>
        <dbReference type="EMBL" id="KAG9466720.1"/>
    </source>
</evidence>
<keyword evidence="2" id="KW-1185">Reference proteome</keyword>
<accession>A0A8J6E874</accession>
<evidence type="ECO:0000313" key="2">
    <source>
        <dbReference type="Proteomes" id="UP000770717"/>
    </source>
</evidence>
<reference evidence="1" key="1">
    <citation type="thesis" date="2020" institute="ProQuest LLC" country="789 East Eisenhower Parkway, Ann Arbor, MI, USA">
        <title>Comparative Genomics and Chromosome Evolution.</title>
        <authorList>
            <person name="Mudd A.B."/>
        </authorList>
    </citation>
    <scope>NUCLEOTIDE SEQUENCE</scope>
    <source>
        <strain evidence="1">HN-11 Male</strain>
        <tissue evidence="1">Kidney and liver</tissue>
    </source>
</reference>
<proteinExistence type="predicted"/>
<comment type="caution">
    <text evidence="1">The sequence shown here is derived from an EMBL/GenBank/DDBJ whole genome shotgun (WGS) entry which is preliminary data.</text>
</comment>
<dbReference type="EMBL" id="WNTK01001879">
    <property type="protein sequence ID" value="KAG9466720.1"/>
    <property type="molecule type" value="Genomic_DNA"/>
</dbReference>
<name>A0A8J6E874_ELECQ</name>
<gene>
    <name evidence="1" type="ORF">GDO78_016216</name>
</gene>
<dbReference type="AlphaFoldDB" id="A0A8J6E874"/>
<protein>
    <submittedName>
        <fullName evidence="1">Uncharacterized protein</fullName>
    </submittedName>
</protein>
<sequence>MDENQVSKLSTKVDNLITTVTDTLLMLDQPPTSFKNIVFLQTSQAFSLKLFAPHKDFDNVLVREVNVLDKRFIMPKCLDVMYGRFLD</sequence>